<protein>
    <recommendedName>
        <fullName evidence="7">Glucose receptor Git3-like N-terminal domain-containing protein</fullName>
    </recommendedName>
</protein>
<keyword evidence="3 6" id="KW-1133">Transmembrane helix</keyword>
<feature type="transmembrane region" description="Helical" evidence="6">
    <location>
        <begin position="83"/>
        <end position="103"/>
    </location>
</feature>
<dbReference type="GO" id="GO:0005886">
    <property type="term" value="C:plasma membrane"/>
    <property type="evidence" value="ECO:0007669"/>
    <property type="project" value="TreeGrafter"/>
</dbReference>
<evidence type="ECO:0000313" key="8">
    <source>
        <dbReference type="EMBL" id="CZR68659.1"/>
    </source>
</evidence>
<feature type="domain" description="Glucose receptor Git3-like N-terminal" evidence="7">
    <location>
        <begin position="10"/>
        <end position="156"/>
    </location>
</feature>
<evidence type="ECO:0000313" key="9">
    <source>
        <dbReference type="Proteomes" id="UP000184330"/>
    </source>
</evidence>
<sequence>MFSFSILPAQVDFFNALNNSISGIYLFAKGRLSPGPLCTANGFFGQMTVQGTDFSILLIAFATVFALRGRHPAISNVSWKSKLLVTLCVWFVPVTTALTGVGLQAYRPVSGNWCWISQSKPVLRYALNHGWRFAIIFVTISLYVYLYFYFRSQFHEIRDLSQTRPPQLALNKLRPIGEDAELTIDSYPINTKFPYPDPNEVYRQTGFRDGDDDFDFALRRKETLERAIGSRSDNVPISSSKALTNITSYAQSLSSPSSITPFSYSHTASLERKQHEIRKTLLLNAYPIAYVILWIPGIANRVLELSGGQSRVLNILQSSTQFVGLANAVTYGYNEGIKRQAGAWWERRKHGPGSTFGGNESWPNSRDGSM</sequence>
<dbReference type="OrthoDB" id="100006at2759"/>
<keyword evidence="2 6" id="KW-0812">Transmembrane</keyword>
<keyword evidence="9" id="KW-1185">Reference proteome</keyword>
<dbReference type="Proteomes" id="UP000184330">
    <property type="component" value="Unassembled WGS sequence"/>
</dbReference>
<dbReference type="GO" id="GO:0004930">
    <property type="term" value="F:G protein-coupled receptor activity"/>
    <property type="evidence" value="ECO:0007669"/>
    <property type="project" value="TreeGrafter"/>
</dbReference>
<dbReference type="PANTHER" id="PTHR23112">
    <property type="entry name" value="G PROTEIN-COUPLED RECEPTOR 157-RELATED"/>
    <property type="match status" value="1"/>
</dbReference>
<feature type="transmembrane region" description="Helical" evidence="6">
    <location>
        <begin position="281"/>
        <end position="299"/>
    </location>
</feature>
<evidence type="ECO:0000256" key="4">
    <source>
        <dbReference type="ARBA" id="ARBA00023136"/>
    </source>
</evidence>
<proteinExistence type="predicted"/>
<organism evidence="8 9">
    <name type="scientific">Phialocephala subalpina</name>
    <dbReference type="NCBI Taxonomy" id="576137"/>
    <lineage>
        <taxon>Eukaryota</taxon>
        <taxon>Fungi</taxon>
        <taxon>Dikarya</taxon>
        <taxon>Ascomycota</taxon>
        <taxon>Pezizomycotina</taxon>
        <taxon>Leotiomycetes</taxon>
        <taxon>Helotiales</taxon>
        <taxon>Mollisiaceae</taxon>
        <taxon>Phialocephala</taxon>
        <taxon>Phialocephala fortinii species complex</taxon>
    </lineage>
</organism>
<accession>A0A1L7XUF7</accession>
<evidence type="ECO:0000256" key="3">
    <source>
        <dbReference type="ARBA" id="ARBA00022989"/>
    </source>
</evidence>
<dbReference type="GO" id="GO:0007189">
    <property type="term" value="P:adenylate cyclase-activating G protein-coupled receptor signaling pathway"/>
    <property type="evidence" value="ECO:0007669"/>
    <property type="project" value="TreeGrafter"/>
</dbReference>
<dbReference type="Pfam" id="PF11710">
    <property type="entry name" value="Git3"/>
    <property type="match status" value="1"/>
</dbReference>
<feature type="compositionally biased region" description="Polar residues" evidence="5">
    <location>
        <begin position="357"/>
        <end position="370"/>
    </location>
</feature>
<gene>
    <name evidence="8" type="ORF">PAC_18558</name>
</gene>
<evidence type="ECO:0000259" key="7">
    <source>
        <dbReference type="Pfam" id="PF11710"/>
    </source>
</evidence>
<evidence type="ECO:0000256" key="1">
    <source>
        <dbReference type="ARBA" id="ARBA00004141"/>
    </source>
</evidence>
<name>A0A1L7XUF7_9HELO</name>
<evidence type="ECO:0000256" key="2">
    <source>
        <dbReference type="ARBA" id="ARBA00022692"/>
    </source>
</evidence>
<dbReference type="Gene3D" id="1.20.1070.10">
    <property type="entry name" value="Rhodopsin 7-helix transmembrane proteins"/>
    <property type="match status" value="1"/>
</dbReference>
<evidence type="ECO:0000256" key="5">
    <source>
        <dbReference type="SAM" id="MobiDB-lite"/>
    </source>
</evidence>
<dbReference type="PANTHER" id="PTHR23112:SF37">
    <property type="entry name" value="G PROTEIN-COUPLED RECEPTOR GPR1"/>
    <property type="match status" value="1"/>
</dbReference>
<keyword evidence="4 6" id="KW-0472">Membrane</keyword>
<reference evidence="8 9" key="1">
    <citation type="submission" date="2016-03" db="EMBL/GenBank/DDBJ databases">
        <authorList>
            <person name="Ploux O."/>
        </authorList>
    </citation>
    <scope>NUCLEOTIDE SEQUENCE [LARGE SCALE GENOMIC DNA]</scope>
    <source>
        <strain evidence="8 9">UAMH 11012</strain>
    </source>
</reference>
<dbReference type="STRING" id="576137.A0A1L7XUF7"/>
<feature type="region of interest" description="Disordered" evidence="5">
    <location>
        <begin position="349"/>
        <end position="370"/>
    </location>
</feature>
<dbReference type="SUPFAM" id="SSF81321">
    <property type="entry name" value="Family A G protein-coupled receptor-like"/>
    <property type="match status" value="1"/>
</dbReference>
<dbReference type="AlphaFoldDB" id="A0A1L7XUF7"/>
<feature type="transmembrane region" description="Helical" evidence="6">
    <location>
        <begin position="54"/>
        <end position="71"/>
    </location>
</feature>
<dbReference type="InterPro" id="IPR023041">
    <property type="entry name" value="Glucose_rcpt_Git3-like_N"/>
</dbReference>
<dbReference type="EMBL" id="FJOG01000058">
    <property type="protein sequence ID" value="CZR68659.1"/>
    <property type="molecule type" value="Genomic_DNA"/>
</dbReference>
<evidence type="ECO:0000256" key="6">
    <source>
        <dbReference type="SAM" id="Phobius"/>
    </source>
</evidence>
<comment type="subcellular location">
    <subcellularLocation>
        <location evidence="1">Membrane</location>
        <topology evidence="1">Multi-pass membrane protein</topology>
    </subcellularLocation>
</comment>
<feature type="transmembrane region" description="Helical" evidence="6">
    <location>
        <begin position="130"/>
        <end position="150"/>
    </location>
</feature>